<sequence length="75" mass="8377">MGESARRRVGSAIPDSDLSPGFEAEDDDDELDEATVSDALSFQVFPTESRFSKEGEKMLATLVRDVRFVDVYFIL</sequence>
<dbReference type="EMBL" id="BMAV01013664">
    <property type="protein sequence ID" value="GFY61497.1"/>
    <property type="molecule type" value="Genomic_DNA"/>
</dbReference>
<keyword evidence="3" id="KW-1185">Reference proteome</keyword>
<evidence type="ECO:0000313" key="2">
    <source>
        <dbReference type="EMBL" id="GFY61497.1"/>
    </source>
</evidence>
<evidence type="ECO:0000256" key="1">
    <source>
        <dbReference type="SAM" id="MobiDB-lite"/>
    </source>
</evidence>
<reference evidence="2" key="1">
    <citation type="submission" date="2020-08" db="EMBL/GenBank/DDBJ databases">
        <title>Multicomponent nature underlies the extraordinary mechanical properties of spider dragline silk.</title>
        <authorList>
            <person name="Kono N."/>
            <person name="Nakamura H."/>
            <person name="Mori M."/>
            <person name="Yoshida Y."/>
            <person name="Ohtoshi R."/>
            <person name="Malay A.D."/>
            <person name="Moran D.A.P."/>
            <person name="Tomita M."/>
            <person name="Numata K."/>
            <person name="Arakawa K."/>
        </authorList>
    </citation>
    <scope>NUCLEOTIDE SEQUENCE</scope>
</reference>
<dbReference type="AlphaFoldDB" id="A0A8X6XZA9"/>
<name>A0A8X6XZA9_9ARAC</name>
<organism evidence="2 3">
    <name type="scientific">Trichonephila inaurata madagascariensis</name>
    <dbReference type="NCBI Taxonomy" id="2747483"/>
    <lineage>
        <taxon>Eukaryota</taxon>
        <taxon>Metazoa</taxon>
        <taxon>Ecdysozoa</taxon>
        <taxon>Arthropoda</taxon>
        <taxon>Chelicerata</taxon>
        <taxon>Arachnida</taxon>
        <taxon>Araneae</taxon>
        <taxon>Araneomorphae</taxon>
        <taxon>Entelegynae</taxon>
        <taxon>Araneoidea</taxon>
        <taxon>Nephilidae</taxon>
        <taxon>Trichonephila</taxon>
        <taxon>Trichonephila inaurata</taxon>
    </lineage>
</organism>
<evidence type="ECO:0000313" key="3">
    <source>
        <dbReference type="Proteomes" id="UP000886998"/>
    </source>
</evidence>
<proteinExistence type="predicted"/>
<accession>A0A8X6XZA9</accession>
<dbReference type="Proteomes" id="UP000886998">
    <property type="component" value="Unassembled WGS sequence"/>
</dbReference>
<gene>
    <name evidence="2" type="ORF">TNIN_304281</name>
</gene>
<dbReference type="OrthoDB" id="10562403at2759"/>
<comment type="caution">
    <text evidence="2">The sequence shown here is derived from an EMBL/GenBank/DDBJ whole genome shotgun (WGS) entry which is preliminary data.</text>
</comment>
<feature type="region of interest" description="Disordered" evidence="1">
    <location>
        <begin position="1"/>
        <end position="30"/>
    </location>
</feature>
<protein>
    <submittedName>
        <fullName evidence="2">Uncharacterized protein</fullName>
    </submittedName>
</protein>